<sequence>MPLENPLVILEGALLTAGRPLTVREMRLLFSNAYSRSDILKWLGEIQQKWSGLAVHLTEVAGGWRFSGSSELEPYLRRLTTDKPPRYSRSFLETLAIIAYKQPVTRGDIEDIRGVTVNSNIMKQLQDRDWIECVGHRDTPGRPSLWATTAKFLEDFSLESLRALPVIPESTEVQPRLPGFEDLSKNGAGSGSDIKPDPEPVQEPVPNEPDEPLETEEQKNDES</sequence>
<dbReference type="InterPro" id="IPR036390">
    <property type="entry name" value="WH_DNA-bd_sf"/>
</dbReference>
<name>A0A388SDB2_9BURK</name>
<gene>
    <name evidence="6" type="ORF">MESMUL_09870</name>
</gene>
<keyword evidence="3" id="KW-0159">Chromosome partition</keyword>
<keyword evidence="4" id="KW-0131">Cell cycle</keyword>
<comment type="caution">
    <text evidence="6">The sequence shown here is derived from an EMBL/GenBank/DDBJ whole genome shotgun (WGS) entry which is preliminary data.</text>
</comment>
<dbReference type="InterPro" id="IPR005234">
    <property type="entry name" value="ScpB_csome_segregation"/>
</dbReference>
<evidence type="ECO:0000313" key="6">
    <source>
        <dbReference type="EMBL" id="GBO93633.1"/>
    </source>
</evidence>
<keyword evidence="2" id="KW-0132">Cell division</keyword>
<evidence type="ECO:0000256" key="5">
    <source>
        <dbReference type="SAM" id="MobiDB-lite"/>
    </source>
</evidence>
<keyword evidence="7" id="KW-1185">Reference proteome</keyword>
<evidence type="ECO:0000313" key="7">
    <source>
        <dbReference type="Proteomes" id="UP000266091"/>
    </source>
</evidence>
<dbReference type="GO" id="GO:0051301">
    <property type="term" value="P:cell division"/>
    <property type="evidence" value="ECO:0007669"/>
    <property type="project" value="UniProtKB-KW"/>
</dbReference>
<evidence type="ECO:0000256" key="3">
    <source>
        <dbReference type="ARBA" id="ARBA00022829"/>
    </source>
</evidence>
<dbReference type="SUPFAM" id="SSF46785">
    <property type="entry name" value="Winged helix' DNA-binding domain"/>
    <property type="match status" value="2"/>
</dbReference>
<reference evidence="6 7" key="1">
    <citation type="journal article" date="2018" name="Int. J. Syst. Evol. Microbiol.">
        <title>Mesosutterella multiformis gen. nov., sp. nov., a member of the family Sutterellaceae and Sutterella megalosphaeroides sp. nov., isolated from human faeces.</title>
        <authorList>
            <person name="Sakamoto M."/>
            <person name="Ikeyama N."/>
            <person name="Kunihiro T."/>
            <person name="Iino T."/>
            <person name="Yuki M."/>
            <person name="Ohkuma M."/>
        </authorList>
    </citation>
    <scope>NUCLEOTIDE SEQUENCE [LARGE SCALE GENOMIC DNA]</scope>
    <source>
        <strain evidence="6 7">4NBBH2</strain>
    </source>
</reference>
<keyword evidence="1" id="KW-0963">Cytoplasm</keyword>
<dbReference type="PANTHER" id="PTHR34298">
    <property type="entry name" value="SEGREGATION AND CONDENSATION PROTEIN B"/>
    <property type="match status" value="1"/>
</dbReference>
<evidence type="ECO:0000256" key="2">
    <source>
        <dbReference type="ARBA" id="ARBA00022618"/>
    </source>
</evidence>
<evidence type="ECO:0000256" key="1">
    <source>
        <dbReference type="ARBA" id="ARBA00022490"/>
    </source>
</evidence>
<dbReference type="Pfam" id="PF04079">
    <property type="entry name" value="SMC_ScpB"/>
    <property type="match status" value="1"/>
</dbReference>
<dbReference type="Gene3D" id="1.10.10.10">
    <property type="entry name" value="Winged helix-like DNA-binding domain superfamily/Winged helix DNA-binding domain"/>
    <property type="match status" value="2"/>
</dbReference>
<evidence type="ECO:0008006" key="8">
    <source>
        <dbReference type="Google" id="ProtNLM"/>
    </source>
</evidence>
<evidence type="ECO:0000256" key="4">
    <source>
        <dbReference type="ARBA" id="ARBA00023306"/>
    </source>
</evidence>
<dbReference type="AlphaFoldDB" id="A0A388SDB2"/>
<accession>A0A401LHE5</accession>
<dbReference type="RefSeq" id="WP_116269977.1">
    <property type="nucleotide sequence ID" value="NZ_BGZJ01000001.1"/>
</dbReference>
<dbReference type="EMBL" id="BGZJ01000001">
    <property type="protein sequence ID" value="GBO93633.1"/>
    <property type="molecule type" value="Genomic_DNA"/>
</dbReference>
<dbReference type="NCBIfam" id="TIGR00281">
    <property type="entry name" value="SMC-Scp complex subunit ScpB"/>
    <property type="match status" value="1"/>
</dbReference>
<dbReference type="PANTHER" id="PTHR34298:SF2">
    <property type="entry name" value="SEGREGATION AND CONDENSATION PROTEIN B"/>
    <property type="match status" value="1"/>
</dbReference>
<dbReference type="InterPro" id="IPR036388">
    <property type="entry name" value="WH-like_DNA-bd_sf"/>
</dbReference>
<proteinExistence type="predicted"/>
<dbReference type="GO" id="GO:0051304">
    <property type="term" value="P:chromosome separation"/>
    <property type="evidence" value="ECO:0007669"/>
    <property type="project" value="InterPro"/>
</dbReference>
<dbReference type="Proteomes" id="UP000266091">
    <property type="component" value="Unassembled WGS sequence"/>
</dbReference>
<accession>A0A388SDB2</accession>
<organism evidence="6 7">
    <name type="scientific">Mesosutterella multiformis</name>
    <dbReference type="NCBI Taxonomy" id="2259133"/>
    <lineage>
        <taxon>Bacteria</taxon>
        <taxon>Pseudomonadati</taxon>
        <taxon>Pseudomonadota</taxon>
        <taxon>Betaproteobacteria</taxon>
        <taxon>Burkholderiales</taxon>
        <taxon>Sutterellaceae</taxon>
        <taxon>Mesosutterella</taxon>
    </lineage>
</organism>
<dbReference type="OrthoDB" id="9806226at2"/>
<feature type="region of interest" description="Disordered" evidence="5">
    <location>
        <begin position="173"/>
        <end position="223"/>
    </location>
</feature>
<protein>
    <recommendedName>
        <fullName evidence="8">Segregation and condensation protein B</fullName>
    </recommendedName>
</protein>